<evidence type="ECO:0000313" key="2">
    <source>
        <dbReference type="Proteomes" id="UP001498421"/>
    </source>
</evidence>
<name>A0ABR1HCG5_9HYPO</name>
<organism evidence="1 2">
    <name type="scientific">Neonectria magnoliae</name>
    <dbReference type="NCBI Taxonomy" id="2732573"/>
    <lineage>
        <taxon>Eukaryota</taxon>
        <taxon>Fungi</taxon>
        <taxon>Dikarya</taxon>
        <taxon>Ascomycota</taxon>
        <taxon>Pezizomycotina</taxon>
        <taxon>Sordariomycetes</taxon>
        <taxon>Hypocreomycetidae</taxon>
        <taxon>Hypocreales</taxon>
        <taxon>Nectriaceae</taxon>
        <taxon>Neonectria</taxon>
    </lineage>
</organism>
<sequence length="84" mass="9869">MPLQFNFADAQRDLARYQESLSEDRVSQKTKNRRIKMWDGWQDYAKGMKFDPEATWIELVLGSEEAIARCKSFMKAYVEASVKE</sequence>
<comment type="caution">
    <text evidence="1">The sequence shown here is derived from an EMBL/GenBank/DDBJ whole genome shotgun (WGS) entry which is preliminary data.</text>
</comment>
<keyword evidence="2" id="KW-1185">Reference proteome</keyword>
<dbReference type="Proteomes" id="UP001498421">
    <property type="component" value="Unassembled WGS sequence"/>
</dbReference>
<gene>
    <name evidence="1" type="ORF">QQZ08_011334</name>
</gene>
<dbReference type="EMBL" id="JAZAVK010000170">
    <property type="protein sequence ID" value="KAK7418231.1"/>
    <property type="molecule type" value="Genomic_DNA"/>
</dbReference>
<proteinExistence type="predicted"/>
<accession>A0ABR1HCG5</accession>
<evidence type="ECO:0000313" key="1">
    <source>
        <dbReference type="EMBL" id="KAK7418231.1"/>
    </source>
</evidence>
<protein>
    <submittedName>
        <fullName evidence="1">Uncharacterized protein</fullName>
    </submittedName>
</protein>
<reference evidence="1 2" key="1">
    <citation type="journal article" date="2025" name="Microbiol. Resour. Announc.">
        <title>Draft genome sequences for Neonectria magnoliae and Neonectria punicea, canker pathogens of Liriodendron tulipifera and Acer saccharum in West Virginia.</title>
        <authorList>
            <person name="Petronek H.M."/>
            <person name="Kasson M.T."/>
            <person name="Metheny A.M."/>
            <person name="Stauder C.M."/>
            <person name="Lovett B."/>
            <person name="Lynch S.C."/>
            <person name="Garnas J.R."/>
            <person name="Kasson L.R."/>
            <person name="Stajich J.E."/>
        </authorList>
    </citation>
    <scope>NUCLEOTIDE SEQUENCE [LARGE SCALE GENOMIC DNA]</scope>
    <source>
        <strain evidence="1 2">NRRL 64651</strain>
    </source>
</reference>